<evidence type="ECO:0000256" key="1">
    <source>
        <dbReference type="SAM" id="Phobius"/>
    </source>
</evidence>
<comment type="caution">
    <text evidence="2">The sequence shown here is derived from an EMBL/GenBank/DDBJ whole genome shotgun (WGS) entry which is preliminary data.</text>
</comment>
<feature type="transmembrane region" description="Helical" evidence="1">
    <location>
        <begin position="81"/>
        <end position="104"/>
    </location>
</feature>
<feature type="transmembrane region" description="Helical" evidence="1">
    <location>
        <begin position="185"/>
        <end position="205"/>
    </location>
</feature>
<gene>
    <name evidence="2" type="ORF">H5993_06130</name>
</gene>
<proteinExistence type="predicted"/>
<keyword evidence="1" id="KW-0472">Membrane</keyword>
<accession>A0ABS2EPA8</accession>
<keyword evidence="1" id="KW-1133">Transmembrane helix</keyword>
<feature type="transmembrane region" description="Helical" evidence="1">
    <location>
        <begin position="125"/>
        <end position="144"/>
    </location>
</feature>
<feature type="transmembrane region" description="Helical" evidence="1">
    <location>
        <begin position="318"/>
        <end position="336"/>
    </location>
</feature>
<feature type="transmembrane region" description="Helical" evidence="1">
    <location>
        <begin position="225"/>
        <end position="250"/>
    </location>
</feature>
<dbReference type="EMBL" id="JACJJQ010000025">
    <property type="protein sequence ID" value="MBM6754332.1"/>
    <property type="molecule type" value="Genomic_DNA"/>
</dbReference>
<dbReference type="Proteomes" id="UP000776629">
    <property type="component" value="Unassembled WGS sequence"/>
</dbReference>
<dbReference type="Pfam" id="PF06197">
    <property type="entry name" value="DUF998"/>
    <property type="match status" value="1"/>
</dbReference>
<reference evidence="2 3" key="1">
    <citation type="journal article" date="2021" name="Sci. Rep.">
        <title>The distribution of antibiotic resistance genes in chicken gut microbiota commensals.</title>
        <authorList>
            <person name="Juricova H."/>
            <person name="Matiasovicova J."/>
            <person name="Kubasova T."/>
            <person name="Cejkova D."/>
            <person name="Rychlik I."/>
        </authorList>
    </citation>
    <scope>NUCLEOTIDE SEQUENCE [LARGE SCALE GENOMIC DNA]</scope>
    <source>
        <strain evidence="2 3">An810</strain>
    </source>
</reference>
<feature type="transmembrane region" description="Helical" evidence="1">
    <location>
        <begin position="342"/>
        <end position="363"/>
    </location>
</feature>
<dbReference type="InterPro" id="IPR009339">
    <property type="entry name" value="DUF998"/>
</dbReference>
<feature type="transmembrane region" description="Helical" evidence="1">
    <location>
        <begin position="262"/>
        <end position="280"/>
    </location>
</feature>
<name>A0ABS2EPA8_9LACO</name>
<protein>
    <submittedName>
        <fullName evidence="2">DUF998 domain-containing protein</fullName>
    </submittedName>
</protein>
<evidence type="ECO:0000313" key="3">
    <source>
        <dbReference type="Proteomes" id="UP000776629"/>
    </source>
</evidence>
<evidence type="ECO:0000313" key="2">
    <source>
        <dbReference type="EMBL" id="MBM6754332.1"/>
    </source>
</evidence>
<organism evidence="2 3">
    <name type="scientific">Limosilactobacillus alvi</name>
    <dbReference type="NCBI Taxonomy" id="990412"/>
    <lineage>
        <taxon>Bacteria</taxon>
        <taxon>Bacillati</taxon>
        <taxon>Bacillota</taxon>
        <taxon>Bacilli</taxon>
        <taxon>Lactobacillales</taxon>
        <taxon>Lactobacillaceae</taxon>
        <taxon>Limosilactobacillus</taxon>
    </lineage>
</organism>
<sequence length="389" mass="43989">MRKYLVEVPEDVAKRLERSGATSMHIDNQLLVIRPDDSTALIPQLHFRSFGTLAVLFTLVFLVFIKWGTKAPFVLPWTGEYSISSSIALLSMVSGVVSFAAAFIRQKITKQGPARNFTWRSLLPLVVACAMIIAIIALGLGWLIDQLFPGLGLDQYTTTVLVFVSLCIVNYLLINLAYTLSPGVVINLMTIMIIGGVGVAMLTNSSKDWWRYNFSFLGTHDSESAWQFNITLIFAGMLMATLVDYLFVNLAKQYRNWKVTSLRWLLLALAANIAGIGLFPNDPKYHWLHDQIAMWLVYLLWILIVIVRWCLPKVTAQFLKVSYAIGGVIVLDYFMFKVVRYLSLTAFELFAFILAFAWVLLLFQYIENLLPSGKEIVPVKLVPIKKQNQ</sequence>
<keyword evidence="3" id="KW-1185">Reference proteome</keyword>
<dbReference type="RefSeq" id="WP_204776654.1">
    <property type="nucleotide sequence ID" value="NZ_JACJJQ010000025.1"/>
</dbReference>
<feature type="transmembrane region" description="Helical" evidence="1">
    <location>
        <begin position="292"/>
        <end position="311"/>
    </location>
</feature>
<keyword evidence="1" id="KW-0812">Transmembrane</keyword>
<feature type="transmembrane region" description="Helical" evidence="1">
    <location>
        <begin position="156"/>
        <end position="178"/>
    </location>
</feature>
<feature type="transmembrane region" description="Helical" evidence="1">
    <location>
        <begin position="50"/>
        <end position="69"/>
    </location>
</feature>